<dbReference type="Gene3D" id="2.60.40.200">
    <property type="entry name" value="Superoxide dismutase, copper/zinc binding domain"/>
    <property type="match status" value="1"/>
</dbReference>
<protein>
    <recommendedName>
        <fullName evidence="5">Superoxide dismutase copper/zinc binding domain-containing protein</fullName>
    </recommendedName>
</protein>
<accession>A0A024TR28</accession>
<feature type="region of interest" description="Disordered" evidence="1">
    <location>
        <begin position="197"/>
        <end position="224"/>
    </location>
</feature>
<dbReference type="GO" id="GO:0006801">
    <property type="term" value="P:superoxide metabolic process"/>
    <property type="evidence" value="ECO:0007669"/>
    <property type="project" value="InterPro"/>
</dbReference>
<feature type="compositionally biased region" description="Low complexity" evidence="1">
    <location>
        <begin position="197"/>
        <end position="217"/>
    </location>
</feature>
<gene>
    <name evidence="3" type="ORF">DYB32_006552</name>
    <name evidence="2" type="ORF">H310_10857</name>
</gene>
<dbReference type="AlphaFoldDB" id="A0A024TR28"/>
<dbReference type="Proteomes" id="UP000285060">
    <property type="component" value="Unassembled WGS sequence"/>
</dbReference>
<dbReference type="VEuPathDB" id="FungiDB:H310_10857"/>
<evidence type="ECO:0000313" key="3">
    <source>
        <dbReference type="EMBL" id="RHY27750.1"/>
    </source>
</evidence>
<evidence type="ECO:0008006" key="5">
    <source>
        <dbReference type="Google" id="ProtNLM"/>
    </source>
</evidence>
<dbReference type="STRING" id="157072.A0A024TR28"/>
<keyword evidence="4" id="KW-1185">Reference proteome</keyword>
<evidence type="ECO:0000313" key="2">
    <source>
        <dbReference type="EMBL" id="ETV95807.1"/>
    </source>
</evidence>
<dbReference type="InterPro" id="IPR036423">
    <property type="entry name" value="SOD-like_Cu/Zn_dom_sf"/>
</dbReference>
<dbReference type="EMBL" id="KI913979">
    <property type="protein sequence ID" value="ETV95807.1"/>
    <property type="molecule type" value="Genomic_DNA"/>
</dbReference>
<evidence type="ECO:0000313" key="4">
    <source>
        <dbReference type="Proteomes" id="UP000285060"/>
    </source>
</evidence>
<sequence>MSIAAASTVVYTFDPTTSGGVAGTITTLVGAASTSITADLDLTKANFTALNAFDGNCTNVTEYTWHIHTKWANAGKASEFLTGCSLAKTANHYDPDFACGPNSDFNNDPKCANKTYGCNATAYAANPGVCEKGDLSGKLGRMKATSGKISATWTDNGNYPTIAEHMASWNIMLHAVCGAATPRFVCANARVYNSTNNTSPSPTITAPSTTSASPTTSQVKPTPSSATSVKVSVLAMASVALLAALF</sequence>
<dbReference type="OrthoDB" id="159229at2759"/>
<reference evidence="2" key="1">
    <citation type="submission" date="2013-12" db="EMBL/GenBank/DDBJ databases">
        <title>The Genome Sequence of Aphanomyces invadans NJM9701.</title>
        <authorList>
            <consortium name="The Broad Institute Genomics Platform"/>
            <person name="Russ C."/>
            <person name="Tyler B."/>
            <person name="van West P."/>
            <person name="Dieguez-Uribeondo J."/>
            <person name="Young S.K."/>
            <person name="Zeng Q."/>
            <person name="Gargeya S."/>
            <person name="Fitzgerald M."/>
            <person name="Abouelleil A."/>
            <person name="Alvarado L."/>
            <person name="Chapman S.B."/>
            <person name="Gainer-Dewar J."/>
            <person name="Goldberg J."/>
            <person name="Griggs A."/>
            <person name="Gujja S."/>
            <person name="Hansen M."/>
            <person name="Howarth C."/>
            <person name="Imamovic A."/>
            <person name="Ireland A."/>
            <person name="Larimer J."/>
            <person name="McCowan C."/>
            <person name="Murphy C."/>
            <person name="Pearson M."/>
            <person name="Poon T.W."/>
            <person name="Priest M."/>
            <person name="Roberts A."/>
            <person name="Saif S."/>
            <person name="Shea T."/>
            <person name="Sykes S."/>
            <person name="Wortman J."/>
            <person name="Nusbaum C."/>
            <person name="Birren B."/>
        </authorList>
    </citation>
    <scope>NUCLEOTIDE SEQUENCE [LARGE SCALE GENOMIC DNA]</scope>
    <source>
        <strain evidence="2">NJM9701</strain>
    </source>
</reference>
<dbReference type="GO" id="GO:0046872">
    <property type="term" value="F:metal ion binding"/>
    <property type="evidence" value="ECO:0007669"/>
    <property type="project" value="InterPro"/>
</dbReference>
<dbReference type="GeneID" id="20087907"/>
<dbReference type="RefSeq" id="XP_008875558.1">
    <property type="nucleotide sequence ID" value="XM_008877336.1"/>
</dbReference>
<evidence type="ECO:0000256" key="1">
    <source>
        <dbReference type="SAM" id="MobiDB-lite"/>
    </source>
</evidence>
<name>A0A024TR28_9STRA</name>
<proteinExistence type="predicted"/>
<dbReference type="EMBL" id="QUSY01000711">
    <property type="protein sequence ID" value="RHY27750.1"/>
    <property type="molecule type" value="Genomic_DNA"/>
</dbReference>
<organism evidence="2">
    <name type="scientific">Aphanomyces invadans</name>
    <dbReference type="NCBI Taxonomy" id="157072"/>
    <lineage>
        <taxon>Eukaryota</taxon>
        <taxon>Sar</taxon>
        <taxon>Stramenopiles</taxon>
        <taxon>Oomycota</taxon>
        <taxon>Saprolegniomycetes</taxon>
        <taxon>Saprolegniales</taxon>
        <taxon>Verrucalvaceae</taxon>
        <taxon>Aphanomyces</taxon>
    </lineage>
</organism>
<reference evidence="3 4" key="2">
    <citation type="submission" date="2018-08" db="EMBL/GenBank/DDBJ databases">
        <title>Aphanomyces genome sequencing and annotation.</title>
        <authorList>
            <person name="Minardi D."/>
            <person name="Oidtmann B."/>
            <person name="Van Der Giezen M."/>
            <person name="Studholme D.J."/>
        </authorList>
    </citation>
    <scope>NUCLEOTIDE SEQUENCE [LARGE SCALE GENOMIC DNA]</scope>
    <source>
        <strain evidence="3 4">NJM0002</strain>
    </source>
</reference>